<dbReference type="InterPro" id="IPR008780">
    <property type="entry name" value="Plasmodium_Vir"/>
</dbReference>
<dbReference type="RefSeq" id="XP_028546710.1">
    <property type="nucleotide sequence ID" value="XM_028690909.1"/>
</dbReference>
<dbReference type="OrthoDB" id="383056at2759"/>
<dbReference type="Proteomes" id="UP000195521">
    <property type="component" value="Unassembled WGS sequence"/>
</dbReference>
<dbReference type="AlphaFoldDB" id="A0A1Y1JNS7"/>
<keyword evidence="3" id="KW-1185">Reference proteome</keyword>
<comment type="caution">
    <text evidence="2">The sequence shown here is derived from an EMBL/GenBank/DDBJ whole genome shotgun (WGS) entry which is preliminary data.</text>
</comment>
<feature type="transmembrane region" description="Helical" evidence="1">
    <location>
        <begin position="219"/>
        <end position="239"/>
    </location>
</feature>
<evidence type="ECO:0000313" key="2">
    <source>
        <dbReference type="EMBL" id="GAW84121.1"/>
    </source>
</evidence>
<name>A0A1Y1JNS7_PLAGO</name>
<gene>
    <name evidence="2" type="ORF">PGO_001200</name>
</gene>
<protein>
    <submittedName>
        <fullName evidence="2">Variable surface protein</fullName>
    </submittedName>
</protein>
<keyword evidence="1" id="KW-0812">Transmembrane</keyword>
<reference evidence="3" key="1">
    <citation type="submission" date="2017-04" db="EMBL/GenBank/DDBJ databases">
        <title>Plasmodium gonderi genome.</title>
        <authorList>
            <person name="Arisue N."/>
            <person name="Honma H."/>
            <person name="Kawai S."/>
            <person name="Tougan T."/>
            <person name="Tanabe K."/>
            <person name="Horii T."/>
        </authorList>
    </citation>
    <scope>NUCLEOTIDE SEQUENCE [LARGE SCALE GENOMIC DNA]</scope>
    <source>
        <strain evidence="3">ATCC 30045</strain>
    </source>
</reference>
<dbReference type="OMA" id="NECHNDY"/>
<accession>A0A1Y1JNS7</accession>
<keyword evidence="1" id="KW-1133">Transmembrane helix</keyword>
<dbReference type="EMBL" id="BDQF01000122">
    <property type="protein sequence ID" value="GAW84121.1"/>
    <property type="molecule type" value="Genomic_DNA"/>
</dbReference>
<evidence type="ECO:0000256" key="1">
    <source>
        <dbReference type="SAM" id="Phobius"/>
    </source>
</evidence>
<proteinExistence type="predicted"/>
<keyword evidence="1" id="KW-0472">Membrane</keyword>
<evidence type="ECO:0000313" key="3">
    <source>
        <dbReference type="Proteomes" id="UP000195521"/>
    </source>
</evidence>
<organism evidence="2 3">
    <name type="scientific">Plasmodium gonderi</name>
    <dbReference type="NCBI Taxonomy" id="77519"/>
    <lineage>
        <taxon>Eukaryota</taxon>
        <taxon>Sar</taxon>
        <taxon>Alveolata</taxon>
        <taxon>Apicomplexa</taxon>
        <taxon>Aconoidasida</taxon>
        <taxon>Haemosporida</taxon>
        <taxon>Plasmodiidae</taxon>
        <taxon>Plasmodium</taxon>
        <taxon>Plasmodium (Plasmodium)</taxon>
    </lineage>
</organism>
<dbReference type="GeneID" id="39744929"/>
<sequence>MSINIYLYANLFSTCDENIRKAEESKSSYTTSCNKYENGIQGDIKGQFKEICAQTFSYLNDIELYNHGKNKLKEAHCVYLYYWLYDKYKGKKDSNEIKNLYNKLINVNNTEQDRRCENHNNISISDDEISKLKDIYKIYKNIDKLNGQDTCSQENSKYAQECANIYKQNVESCRQHNKTYFCKELIKIKEQYEKVILNLNCNNDTPKTLPSFQRNNTTVLTLVPVALTILISFFLYVLYKFTPYGSCFRCSRIRKKNKCNNIDHYINTLQLYEISNDNFHNKECNILYSSS</sequence>
<dbReference type="Pfam" id="PF05795">
    <property type="entry name" value="Plasmodium_Vir"/>
    <property type="match status" value="2"/>
</dbReference>